<evidence type="ECO:0000313" key="1">
    <source>
        <dbReference type="EMBL" id="EHA21258.1"/>
    </source>
</evidence>
<organism evidence="1 2">
    <name type="scientific">Aspergillus niger (strain ATCC 1015 / CBS 113.46 / FGSC A1144 / LSHB Ac4 / NCTC 3858a / NRRL 328 / USDA 3528.7)</name>
    <dbReference type="NCBI Taxonomy" id="380704"/>
    <lineage>
        <taxon>Eukaryota</taxon>
        <taxon>Fungi</taxon>
        <taxon>Dikarya</taxon>
        <taxon>Ascomycota</taxon>
        <taxon>Pezizomycotina</taxon>
        <taxon>Eurotiomycetes</taxon>
        <taxon>Eurotiomycetidae</taxon>
        <taxon>Eurotiales</taxon>
        <taxon>Aspergillaceae</taxon>
        <taxon>Aspergillus</taxon>
        <taxon>Aspergillus subgen. Circumdati</taxon>
    </lineage>
</organism>
<dbReference type="EMBL" id="ACJE01000015">
    <property type="protein sequence ID" value="EHA21258.1"/>
    <property type="molecule type" value="Genomic_DNA"/>
</dbReference>
<dbReference type="OrthoDB" id="10404679at2759"/>
<protein>
    <submittedName>
        <fullName evidence="1">Uncharacterized protein</fullName>
    </submittedName>
</protein>
<dbReference type="AlphaFoldDB" id="G3Y7G3"/>
<dbReference type="Proteomes" id="UP000009038">
    <property type="component" value="Unassembled WGS sequence"/>
</dbReference>
<sequence length="122" mass="13110">MARMILQLTWLYKAQTSGFGDDLGPQDRPASGSRFPRYSARGASAWMFSAAAGAEGFSRAMIGRPPKRGMDLTIPARIRLEHPFTASGSWLLIGPEAGSLPGIRDLARSLHLILGDLSRGIG</sequence>
<name>G3Y7G3_ASPNA</name>
<dbReference type="HOGENOM" id="CLU_2026202_0_0_1"/>
<proteinExistence type="predicted"/>
<evidence type="ECO:0000313" key="2">
    <source>
        <dbReference type="Proteomes" id="UP000009038"/>
    </source>
</evidence>
<comment type="caution">
    <text evidence="1">The sequence shown here is derived from an EMBL/GenBank/DDBJ whole genome shotgun (WGS) entry which is preliminary data.</text>
</comment>
<dbReference type="VEuPathDB" id="FungiDB:ASPNIDRAFT2_44483"/>
<gene>
    <name evidence="1" type="ORF">ASPNIDRAFT_44483</name>
</gene>
<reference evidence="1 2" key="1">
    <citation type="journal article" date="2011" name="Genome Res.">
        <title>Comparative genomics of citric-acid-producing Aspergillus niger ATCC 1015 versus enzyme-producing CBS 513.88.</title>
        <authorList>
            <person name="Andersen M.R."/>
            <person name="Salazar M.P."/>
            <person name="Schaap P.J."/>
            <person name="van de Vondervoort P.J."/>
            <person name="Culley D."/>
            <person name="Thykaer J."/>
            <person name="Frisvad J.C."/>
            <person name="Nielsen K.F."/>
            <person name="Albang R."/>
            <person name="Albermann K."/>
            <person name="Berka R.M."/>
            <person name="Braus G.H."/>
            <person name="Braus-Stromeyer S.A."/>
            <person name="Corrochano L.M."/>
            <person name="Dai Z."/>
            <person name="van Dijck P.W."/>
            <person name="Hofmann G."/>
            <person name="Lasure L.L."/>
            <person name="Magnuson J.K."/>
            <person name="Menke H."/>
            <person name="Meijer M."/>
            <person name="Meijer S.L."/>
            <person name="Nielsen J.B."/>
            <person name="Nielsen M.L."/>
            <person name="van Ooyen A.J."/>
            <person name="Pel H.J."/>
            <person name="Poulsen L."/>
            <person name="Samson R.A."/>
            <person name="Stam H."/>
            <person name="Tsang A."/>
            <person name="van den Brink J.M."/>
            <person name="Atkins A."/>
            <person name="Aerts A."/>
            <person name="Shapiro H."/>
            <person name="Pangilinan J."/>
            <person name="Salamov A."/>
            <person name="Lou Y."/>
            <person name="Lindquist E."/>
            <person name="Lucas S."/>
            <person name="Grimwood J."/>
            <person name="Grigoriev I.V."/>
            <person name="Kubicek C.P."/>
            <person name="Martinez D."/>
            <person name="van Peij N.N."/>
            <person name="Roubos J.A."/>
            <person name="Nielsen J."/>
            <person name="Baker S.E."/>
        </authorList>
    </citation>
    <scope>NUCLEOTIDE SEQUENCE [LARGE SCALE GENOMIC DNA]</scope>
    <source>
        <strain evidence="2">ATCC 1015 / CBS 113.46 / FGSC A1144 / LSHB Ac4 / NCTC 3858a / NRRL 328 / USDA 3528.7</strain>
    </source>
</reference>
<accession>G3Y7G3</accession>